<reference evidence="3" key="1">
    <citation type="journal article" date="2019" name="Int. J. Syst. Evol. Microbiol.">
        <title>The Global Catalogue of Microorganisms (GCM) 10K type strain sequencing project: providing services to taxonomists for standard genome sequencing and annotation.</title>
        <authorList>
            <consortium name="The Broad Institute Genomics Platform"/>
            <consortium name="The Broad Institute Genome Sequencing Center for Infectious Disease"/>
            <person name="Wu L."/>
            <person name="Ma J."/>
        </authorList>
    </citation>
    <scope>NUCLEOTIDE SEQUENCE [LARGE SCALE GENOMIC DNA]</scope>
    <source>
        <strain evidence="3">CCM 8924</strain>
    </source>
</reference>
<evidence type="ECO:0000313" key="2">
    <source>
        <dbReference type="EMBL" id="MFC6178096.1"/>
    </source>
</evidence>
<proteinExistence type="predicted"/>
<name>A0ABW1RRP8_9LACO</name>
<organism evidence="2 3">
    <name type="scientific">Weissella sagaensis</name>
    <dbReference type="NCBI Taxonomy" id="2559928"/>
    <lineage>
        <taxon>Bacteria</taxon>
        <taxon>Bacillati</taxon>
        <taxon>Bacillota</taxon>
        <taxon>Bacilli</taxon>
        <taxon>Lactobacillales</taxon>
        <taxon>Lactobacillaceae</taxon>
        <taxon>Weissella</taxon>
    </lineage>
</organism>
<accession>A0ABW1RRP8</accession>
<dbReference type="Proteomes" id="UP001596158">
    <property type="component" value="Unassembled WGS sequence"/>
</dbReference>
<dbReference type="EMBL" id="JBHSSG010000007">
    <property type="protein sequence ID" value="MFC6178096.1"/>
    <property type="molecule type" value="Genomic_DNA"/>
</dbReference>
<dbReference type="InterPro" id="IPR008841">
    <property type="entry name" value="Siphovirus-type_tail_N"/>
</dbReference>
<dbReference type="RefSeq" id="WP_137600720.1">
    <property type="nucleotide sequence ID" value="NZ_BJDT01000005.1"/>
</dbReference>
<dbReference type="Pfam" id="PF05709">
    <property type="entry name" value="Sipho_tail"/>
    <property type="match status" value="1"/>
</dbReference>
<feature type="domain" description="Siphovirus-type tail component RIFT-related" evidence="1">
    <location>
        <begin position="20"/>
        <end position="96"/>
    </location>
</feature>
<gene>
    <name evidence="2" type="ORF">ACFQGR_01545</name>
</gene>
<evidence type="ECO:0000313" key="3">
    <source>
        <dbReference type="Proteomes" id="UP001596158"/>
    </source>
</evidence>
<dbReference type="Gene3D" id="2.40.30.200">
    <property type="match status" value="1"/>
</dbReference>
<protein>
    <submittedName>
        <fullName evidence="2">Phage tail domain-containing protein</fullName>
    </submittedName>
</protein>
<sequence length="273" mass="30568">MDLLVNNGSLNIKLSSKNILTTDIDESMPSLTPNTLSFKGRNGKLSFGSDYDEKKLTYTGYLTATSQSDYETKRNQLYQLFNSTNPFYITPIYSDDEMYSFERPGQTKGDKIGQSGGSESTKRFYVILEDTFQPEFQGLIGGKQLYKLSINFVTAVLPFGETKPKTATITNKIAYQGTVQASQLEVPFYVQFKSDEVATNLTLKIGNRTWTYRGPVAVGDTFKIGGVYNLKNSLNVNDDTNAEYFVLDPFNGNSVTCSVKGTIEIHNYKELYL</sequence>
<keyword evidence="3" id="KW-1185">Reference proteome</keyword>
<evidence type="ECO:0000259" key="1">
    <source>
        <dbReference type="Pfam" id="PF05709"/>
    </source>
</evidence>
<comment type="caution">
    <text evidence="2">The sequence shown here is derived from an EMBL/GenBank/DDBJ whole genome shotgun (WGS) entry which is preliminary data.</text>
</comment>